<evidence type="ECO:0000259" key="2">
    <source>
        <dbReference type="Pfam" id="PF13843"/>
    </source>
</evidence>
<keyword evidence="1" id="KW-1133">Transmembrane helix</keyword>
<accession>A0ABQ9HYT0</accession>
<comment type="caution">
    <text evidence="3">The sequence shown here is derived from an EMBL/GenBank/DDBJ whole genome shotgun (WGS) entry which is preliminary data.</text>
</comment>
<proteinExistence type="predicted"/>
<evidence type="ECO:0000313" key="4">
    <source>
        <dbReference type="Proteomes" id="UP001159363"/>
    </source>
</evidence>
<sequence length="348" mass="39902">MRKNLTKLYKLRPVFEELLKKFGSIPIEETLSVDEQICPTKGRPHLKLFMPSKPHKWGSNYVYFLVPLLQDLAEISPTAAITKSTLIIVIPLSICLCSWPTEEFSLWGWYDEIEFQIANSQQKSTGNKSLEENWSSIVLVVIKCVVCLLATFVGIEPEHTVRRHDRNNEQRVVVKCPAIICDYNRHMSHGRMEELGGGGVDLLESLLGRHHISIQTRKWYMRLFYHVLDVTAINAWFLRRRINGSGMKLSEFRVEIAITLRNTGHQTMAKRGRSSTEIQHYAAKKAKGHEAPISPRDIKSTISPFGMTQDCDVRIPFAKKQTFVVCQKSRVNLCLKKYVNCFLKSHSS</sequence>
<dbReference type="EMBL" id="JARBHB010000003">
    <property type="protein sequence ID" value="KAJ8889550.1"/>
    <property type="molecule type" value="Genomic_DNA"/>
</dbReference>
<keyword evidence="1" id="KW-0812">Transmembrane</keyword>
<evidence type="ECO:0000313" key="3">
    <source>
        <dbReference type="EMBL" id="KAJ8889550.1"/>
    </source>
</evidence>
<feature type="domain" description="PiggyBac transposable element-derived protein" evidence="2">
    <location>
        <begin position="137"/>
        <end position="236"/>
    </location>
</feature>
<evidence type="ECO:0000256" key="1">
    <source>
        <dbReference type="SAM" id="Phobius"/>
    </source>
</evidence>
<dbReference type="Proteomes" id="UP001159363">
    <property type="component" value="Chromosome 3"/>
</dbReference>
<keyword evidence="1" id="KW-0472">Membrane</keyword>
<organism evidence="3 4">
    <name type="scientific">Dryococelus australis</name>
    <dbReference type="NCBI Taxonomy" id="614101"/>
    <lineage>
        <taxon>Eukaryota</taxon>
        <taxon>Metazoa</taxon>
        <taxon>Ecdysozoa</taxon>
        <taxon>Arthropoda</taxon>
        <taxon>Hexapoda</taxon>
        <taxon>Insecta</taxon>
        <taxon>Pterygota</taxon>
        <taxon>Neoptera</taxon>
        <taxon>Polyneoptera</taxon>
        <taxon>Phasmatodea</taxon>
        <taxon>Verophasmatodea</taxon>
        <taxon>Anareolatae</taxon>
        <taxon>Phasmatidae</taxon>
        <taxon>Eurycanthinae</taxon>
        <taxon>Dryococelus</taxon>
    </lineage>
</organism>
<feature type="transmembrane region" description="Helical" evidence="1">
    <location>
        <begin position="219"/>
        <end position="238"/>
    </location>
</feature>
<keyword evidence="4" id="KW-1185">Reference proteome</keyword>
<dbReference type="PANTHER" id="PTHR47272">
    <property type="entry name" value="DDE_TNP_1_7 DOMAIN-CONTAINING PROTEIN"/>
    <property type="match status" value="1"/>
</dbReference>
<dbReference type="PANTHER" id="PTHR47272:SF2">
    <property type="entry name" value="PIGGYBAC TRANSPOSABLE ELEMENT-DERIVED PROTEIN 3-LIKE"/>
    <property type="match status" value="1"/>
</dbReference>
<reference evidence="3 4" key="1">
    <citation type="submission" date="2023-02" db="EMBL/GenBank/DDBJ databases">
        <title>LHISI_Scaffold_Assembly.</title>
        <authorList>
            <person name="Stuart O.P."/>
            <person name="Cleave R."/>
            <person name="Magrath M.J.L."/>
            <person name="Mikheyev A.S."/>
        </authorList>
    </citation>
    <scope>NUCLEOTIDE SEQUENCE [LARGE SCALE GENOMIC DNA]</scope>
    <source>
        <strain evidence="3">Daus_M_001</strain>
        <tissue evidence="3">Leg muscle</tissue>
    </source>
</reference>
<protein>
    <recommendedName>
        <fullName evidence="2">PiggyBac transposable element-derived protein domain-containing protein</fullName>
    </recommendedName>
</protein>
<feature type="transmembrane region" description="Helical" evidence="1">
    <location>
        <begin position="134"/>
        <end position="155"/>
    </location>
</feature>
<dbReference type="InterPro" id="IPR029526">
    <property type="entry name" value="PGBD"/>
</dbReference>
<dbReference type="Pfam" id="PF13843">
    <property type="entry name" value="DDE_Tnp_1_7"/>
    <property type="match status" value="1"/>
</dbReference>
<gene>
    <name evidence="3" type="ORF">PR048_009049</name>
</gene>
<name>A0ABQ9HYT0_9NEOP</name>